<keyword evidence="3" id="KW-1185">Reference proteome</keyword>
<dbReference type="InterPro" id="IPR001995">
    <property type="entry name" value="Peptidase_A2_cat"/>
</dbReference>
<accession>A0A2G9V196</accession>
<dbReference type="EMBL" id="KZ345066">
    <property type="protein sequence ID" value="PIO76258.1"/>
    <property type="molecule type" value="Genomic_DNA"/>
</dbReference>
<reference evidence="2 3" key="1">
    <citation type="submission" date="2015-09" db="EMBL/GenBank/DDBJ databases">
        <title>Draft genome of the parasitic nematode Teladorsagia circumcincta isolate WARC Sus (inbred).</title>
        <authorList>
            <person name="Mitreva M."/>
        </authorList>
    </citation>
    <scope>NUCLEOTIDE SEQUENCE [LARGE SCALE GENOMIC DNA]</scope>
    <source>
        <strain evidence="2 3">S</strain>
    </source>
</reference>
<gene>
    <name evidence="2" type="ORF">TELCIR_01674</name>
</gene>
<evidence type="ECO:0000313" key="3">
    <source>
        <dbReference type="Proteomes" id="UP000230423"/>
    </source>
</evidence>
<evidence type="ECO:0000313" key="2">
    <source>
        <dbReference type="EMBL" id="PIO76258.1"/>
    </source>
</evidence>
<protein>
    <recommendedName>
        <fullName evidence="1">Peptidase A2 domain-containing protein</fullName>
    </recommendedName>
</protein>
<evidence type="ECO:0000259" key="1">
    <source>
        <dbReference type="PROSITE" id="PS50175"/>
    </source>
</evidence>
<feature type="domain" description="Peptidase A2" evidence="1">
    <location>
        <begin position="1"/>
        <end position="17"/>
    </location>
</feature>
<dbReference type="AlphaFoldDB" id="A0A2G9V196"/>
<sequence>MRLDTGADVTLLSLKDWITIGRHKLLPPLFALRSADNKEVKGHEGRGNCHVADTHHCLDSTG</sequence>
<dbReference type="GO" id="GO:0004190">
    <property type="term" value="F:aspartic-type endopeptidase activity"/>
    <property type="evidence" value="ECO:0007669"/>
    <property type="project" value="InterPro"/>
</dbReference>
<dbReference type="GO" id="GO:0006508">
    <property type="term" value="P:proteolysis"/>
    <property type="evidence" value="ECO:0007669"/>
    <property type="project" value="InterPro"/>
</dbReference>
<name>A0A2G9V196_TELCI</name>
<organism evidence="2 3">
    <name type="scientific">Teladorsagia circumcincta</name>
    <name type="common">Brown stomach worm</name>
    <name type="synonym">Ostertagia circumcincta</name>
    <dbReference type="NCBI Taxonomy" id="45464"/>
    <lineage>
        <taxon>Eukaryota</taxon>
        <taxon>Metazoa</taxon>
        <taxon>Ecdysozoa</taxon>
        <taxon>Nematoda</taxon>
        <taxon>Chromadorea</taxon>
        <taxon>Rhabditida</taxon>
        <taxon>Rhabditina</taxon>
        <taxon>Rhabditomorpha</taxon>
        <taxon>Strongyloidea</taxon>
        <taxon>Trichostrongylidae</taxon>
        <taxon>Teladorsagia</taxon>
    </lineage>
</organism>
<dbReference type="Proteomes" id="UP000230423">
    <property type="component" value="Unassembled WGS sequence"/>
</dbReference>
<dbReference type="OrthoDB" id="5856985at2759"/>
<dbReference type="PROSITE" id="PS50175">
    <property type="entry name" value="ASP_PROT_RETROV"/>
    <property type="match status" value="1"/>
</dbReference>
<proteinExistence type="predicted"/>